<evidence type="ECO:0000256" key="1">
    <source>
        <dbReference type="ARBA" id="ARBA00022617"/>
    </source>
</evidence>
<dbReference type="GO" id="GO:0009055">
    <property type="term" value="F:electron transfer activity"/>
    <property type="evidence" value="ECO:0007669"/>
    <property type="project" value="InterPro"/>
</dbReference>
<evidence type="ECO:0000256" key="5">
    <source>
        <dbReference type="SAM" id="Phobius"/>
    </source>
</evidence>
<dbReference type="GO" id="GO:0020037">
    <property type="term" value="F:heme binding"/>
    <property type="evidence" value="ECO:0007669"/>
    <property type="project" value="InterPro"/>
</dbReference>
<evidence type="ECO:0000259" key="6">
    <source>
        <dbReference type="PROSITE" id="PS51007"/>
    </source>
</evidence>
<organism evidence="7 8">
    <name type="scientific">Terriglobus saanensis (strain ATCC BAA-1853 / DSM 23119 / SP1PR4)</name>
    <dbReference type="NCBI Taxonomy" id="401053"/>
    <lineage>
        <taxon>Bacteria</taxon>
        <taxon>Pseudomonadati</taxon>
        <taxon>Acidobacteriota</taxon>
        <taxon>Terriglobia</taxon>
        <taxon>Terriglobales</taxon>
        <taxon>Acidobacteriaceae</taxon>
        <taxon>Terriglobus</taxon>
    </lineage>
</organism>
<dbReference type="HOGENOM" id="CLU_304016_0_0_0"/>
<dbReference type="GO" id="GO:0046872">
    <property type="term" value="F:metal ion binding"/>
    <property type="evidence" value="ECO:0007669"/>
    <property type="project" value="UniProtKB-KW"/>
</dbReference>
<evidence type="ECO:0000313" key="8">
    <source>
        <dbReference type="Proteomes" id="UP000006844"/>
    </source>
</evidence>
<dbReference type="KEGG" id="tsa:AciPR4_1562"/>
<dbReference type="Pfam" id="PF21419">
    <property type="entry name" value="RoxA-like_Cyt-c"/>
    <property type="match status" value="1"/>
</dbReference>
<feature type="transmembrane region" description="Helical" evidence="5">
    <location>
        <begin position="474"/>
        <end position="495"/>
    </location>
</feature>
<evidence type="ECO:0000256" key="4">
    <source>
        <dbReference type="PROSITE-ProRule" id="PRU00433"/>
    </source>
</evidence>
<gene>
    <name evidence="7" type="ordered locus">AciPR4_1562</name>
</gene>
<keyword evidence="5" id="KW-1133">Transmembrane helix</keyword>
<dbReference type="Gene3D" id="1.10.760.10">
    <property type="entry name" value="Cytochrome c-like domain"/>
    <property type="match status" value="1"/>
</dbReference>
<sequence>MIGPVQKTKTLKSPSSTPPLGWMVVQVFKAEGQTYPALTVELFGWFDFTLGLLIFFAPFFVSSLLNLPPLSQETSHYVRLVGLLVSGLGMLYVVSGRLSSQGFIFASMLDRPLVPVVMAILWYRNMIPGALALAFSISDFSGFLWTLSAWQAEVRRTLPAERPLPRFAAALFGFLSGVARNARTFHPDGRVFRGTILSLNPEQPALAKAAKSFGESAVLLRIGMGLMKKGMPSWLAKLIPDAPSIAARIFSPDSPEEIRLERRPMEDLDLLCTAGGDRLWKLVLNLATGGWNFGLHRYNFFDNKYFAQIPYRLEEGSGVWFRLVAGADAVELGGAPMDPAARDRGLSQVVAGHGTLRIEAQRTGNRHEPFVPIAEIRFEEEIYIDQETLHFDPVAGRGLVPQGYLTEVRKVVYPASVSSRPASVQERNARENEGLIPRLERFLTQAPSSPLEEGTPDMNPSTYLPSERLSRWRWLKIASLIVLVVFLVAGVYLTVRLTRDRPVEYADDEQHFKYGSTGGERTMGIPYWFWVALPEIFPEYLPDHKAGRGYQSLGMIYEEGKDPRYDLPVGVSRRNVRGIDVVYLNCAVCHTGTVRDSEGAKPRVISGMPAQGLNLGAFEKFLTSIPLDQKFTPQHMLDQIHAMENDPKRLIEKPDLINRLIFRYYAVYLMREKMLMLNQRLGFIHTATWGPGRVDTFNAPKALLNFNMTHADPKEMMGNADFPSIWNQGPREGMQLHWDGNNTSVNERNLSAAFGTGAYPPTLDAKLVQRTATWLLTAKPLPYPYPIDSQLAQQGAPIYAQHCAYCHGERNAPFHGDQVGKVVPIEKIGTDRSRLDSYTYLVAANQGTLYAGYEKDWGFGPPYPQRFSHFHKTQGYANSPLDGIWLRAPYLHNGSVPNLRELLEPSANRSVTFYRGNDVYDPQNVGFVSNVAEQNGMSFFAYDTTAVGNGHQGHEGSAYGTDLLPAEKRALLEYLKTF</sequence>
<dbReference type="EMBL" id="CP002467">
    <property type="protein sequence ID" value="ADV82383.1"/>
    <property type="molecule type" value="Genomic_DNA"/>
</dbReference>
<dbReference type="GO" id="GO:0004130">
    <property type="term" value="F:cytochrome-c peroxidase activity"/>
    <property type="evidence" value="ECO:0007669"/>
    <property type="project" value="TreeGrafter"/>
</dbReference>
<dbReference type="InterPro" id="IPR051395">
    <property type="entry name" value="Cytochrome_c_Peroxidase/MauG"/>
</dbReference>
<keyword evidence="5" id="KW-0472">Membrane</keyword>
<keyword evidence="5" id="KW-0812">Transmembrane</keyword>
<dbReference type="PANTHER" id="PTHR30600">
    <property type="entry name" value="CYTOCHROME C PEROXIDASE-RELATED"/>
    <property type="match status" value="1"/>
</dbReference>
<feature type="transmembrane region" description="Helical" evidence="5">
    <location>
        <begin position="130"/>
        <end position="152"/>
    </location>
</feature>
<dbReference type="AlphaFoldDB" id="E8V2G5"/>
<feature type="domain" description="Cytochrome c" evidence="6">
    <location>
        <begin position="790"/>
        <end position="978"/>
    </location>
</feature>
<dbReference type="InterPro" id="IPR036909">
    <property type="entry name" value="Cyt_c-like_dom_sf"/>
</dbReference>
<feature type="transmembrane region" description="Helical" evidence="5">
    <location>
        <begin position="77"/>
        <end position="95"/>
    </location>
</feature>
<keyword evidence="2 4" id="KW-0479">Metal-binding</keyword>
<keyword evidence="1 4" id="KW-0349">Heme</keyword>
<dbReference type="PROSITE" id="PS51007">
    <property type="entry name" value="CYTC"/>
    <property type="match status" value="1"/>
</dbReference>
<dbReference type="SUPFAM" id="SSF46626">
    <property type="entry name" value="Cytochrome c"/>
    <property type="match status" value="1"/>
</dbReference>
<dbReference type="STRING" id="401053.AciPR4_1562"/>
<dbReference type="InterPro" id="IPR009056">
    <property type="entry name" value="Cyt_c-like_dom"/>
</dbReference>
<protein>
    <recommendedName>
        <fullName evidence="6">Cytochrome c domain-containing protein</fullName>
    </recommendedName>
</protein>
<dbReference type="eggNOG" id="COG1858">
    <property type="taxonomic scope" value="Bacteria"/>
</dbReference>
<keyword evidence="8" id="KW-1185">Reference proteome</keyword>
<dbReference type="Proteomes" id="UP000006844">
    <property type="component" value="Chromosome"/>
</dbReference>
<evidence type="ECO:0000313" key="7">
    <source>
        <dbReference type="EMBL" id="ADV82383.1"/>
    </source>
</evidence>
<dbReference type="PANTHER" id="PTHR30600:SF9">
    <property type="entry name" value="BLR7738 PROTEIN"/>
    <property type="match status" value="1"/>
</dbReference>
<reference evidence="7 8" key="1">
    <citation type="journal article" date="2012" name="Stand. Genomic Sci.">
        <title>Complete genome sequence of Terriglobus saanensis type strain SP1PR4(T), an Acidobacteria from tundra soil.</title>
        <authorList>
            <person name="Rawat S.R."/>
            <person name="Mannisto M.K."/>
            <person name="Starovoytov V."/>
            <person name="Goodwin L."/>
            <person name="Nolan M."/>
            <person name="Hauser L."/>
            <person name="Land M."/>
            <person name="Davenport K.W."/>
            <person name="Woyke T."/>
            <person name="Haggblom M.M."/>
        </authorList>
    </citation>
    <scope>NUCLEOTIDE SEQUENCE</scope>
    <source>
        <strain evidence="8">ATCC BAA-1853 / DSM 23119 / SP1PR4</strain>
    </source>
</reference>
<keyword evidence="3 4" id="KW-0408">Iron</keyword>
<evidence type="ECO:0000256" key="3">
    <source>
        <dbReference type="ARBA" id="ARBA00023004"/>
    </source>
</evidence>
<accession>E8V2G5</accession>
<proteinExistence type="predicted"/>
<evidence type="ECO:0000256" key="2">
    <source>
        <dbReference type="ARBA" id="ARBA00022723"/>
    </source>
</evidence>
<feature type="transmembrane region" description="Helical" evidence="5">
    <location>
        <begin position="42"/>
        <end position="65"/>
    </location>
</feature>
<name>E8V2G5_TERSS</name>